<dbReference type="AlphaFoldDB" id="A0A1K0I9U4"/>
<dbReference type="EMBL" id="FMSH01000057">
    <property type="protein sequence ID" value="SCU74036.1"/>
    <property type="molecule type" value="Genomic_DNA"/>
</dbReference>
<dbReference type="RefSeq" id="WP_340520985.1">
    <property type="nucleotide sequence ID" value="NZ_FMSH01000057.1"/>
</dbReference>
<proteinExistence type="predicted"/>
<sequence>MSELECKEAIHALTCRYAQAVDRRDFPKLAALFTADAWLSGPGFRMDGAQAIADGMASLGQYSATQHHVHQQLVEVDGDTATGETYCVANHLYEQDGVPRKLDWGIRYHDRFVRRGGQWRIAARELVVDWTQDLPLRGA</sequence>
<feature type="domain" description="SnoaL-like" evidence="1">
    <location>
        <begin position="3"/>
        <end position="124"/>
    </location>
</feature>
<gene>
    <name evidence="2" type="ORF">CNECB9_150015</name>
</gene>
<protein>
    <recommendedName>
        <fullName evidence="1">SnoaL-like domain-containing protein</fullName>
    </recommendedName>
</protein>
<name>A0A1K0I9U4_CUPNE</name>
<evidence type="ECO:0000313" key="2">
    <source>
        <dbReference type="EMBL" id="SCU74036.1"/>
    </source>
</evidence>
<dbReference type="Gene3D" id="3.10.450.50">
    <property type="match status" value="1"/>
</dbReference>
<accession>A0A1K0I9U4</accession>
<dbReference type="InterPro" id="IPR032710">
    <property type="entry name" value="NTF2-like_dom_sf"/>
</dbReference>
<dbReference type="InterPro" id="IPR037401">
    <property type="entry name" value="SnoaL-like"/>
</dbReference>
<dbReference type="Pfam" id="PF13577">
    <property type="entry name" value="SnoaL_4"/>
    <property type="match status" value="1"/>
</dbReference>
<evidence type="ECO:0000259" key="1">
    <source>
        <dbReference type="Pfam" id="PF13577"/>
    </source>
</evidence>
<organism evidence="2">
    <name type="scientific">Cupriavidus necator</name>
    <name type="common">Alcaligenes eutrophus</name>
    <name type="synonym">Ralstonia eutropha</name>
    <dbReference type="NCBI Taxonomy" id="106590"/>
    <lineage>
        <taxon>Bacteria</taxon>
        <taxon>Pseudomonadati</taxon>
        <taxon>Pseudomonadota</taxon>
        <taxon>Betaproteobacteria</taxon>
        <taxon>Burkholderiales</taxon>
        <taxon>Burkholderiaceae</taxon>
        <taxon>Cupriavidus</taxon>
    </lineage>
</organism>
<reference evidence="2" key="1">
    <citation type="submission" date="2016-09" db="EMBL/GenBank/DDBJ databases">
        <authorList>
            <person name="Capua I."/>
            <person name="De Benedictis P."/>
            <person name="Joannis T."/>
            <person name="Lombin L.H."/>
            <person name="Cattoli G."/>
        </authorList>
    </citation>
    <scope>NUCLEOTIDE SEQUENCE</scope>
    <source>
        <strain evidence="2">B9</strain>
    </source>
</reference>
<dbReference type="SUPFAM" id="SSF54427">
    <property type="entry name" value="NTF2-like"/>
    <property type="match status" value="1"/>
</dbReference>
<dbReference type="CDD" id="cd00531">
    <property type="entry name" value="NTF2_like"/>
    <property type="match status" value="1"/>
</dbReference>